<dbReference type="Proteomes" id="UP001158045">
    <property type="component" value="Unassembled WGS sequence"/>
</dbReference>
<evidence type="ECO:0000256" key="3">
    <source>
        <dbReference type="ARBA" id="ARBA00022679"/>
    </source>
</evidence>
<keyword evidence="4 12" id="KW-0548">Nucleotidyltransferase</keyword>
<evidence type="ECO:0000256" key="5">
    <source>
        <dbReference type="ARBA" id="ARBA00022705"/>
    </source>
</evidence>
<evidence type="ECO:0000256" key="13">
    <source>
        <dbReference type="PIRNR" id="PIRNR002811"/>
    </source>
</evidence>
<keyword evidence="7 12" id="KW-0863">Zinc-finger</keyword>
<evidence type="ECO:0000256" key="9">
    <source>
        <dbReference type="ARBA" id="ARBA00022842"/>
    </source>
</evidence>
<dbReference type="Gene3D" id="3.40.1360.10">
    <property type="match status" value="1"/>
</dbReference>
<dbReference type="InterPro" id="IPR030846">
    <property type="entry name" value="DnaG_bac"/>
</dbReference>
<dbReference type="EC" id="2.7.7.101" evidence="12"/>
<evidence type="ECO:0000313" key="15">
    <source>
        <dbReference type="EMBL" id="MDH8678421.1"/>
    </source>
</evidence>
<evidence type="ECO:0000256" key="7">
    <source>
        <dbReference type="ARBA" id="ARBA00022771"/>
    </source>
</evidence>
<comment type="function">
    <text evidence="12 13">RNA polymerase that catalyzes the synthesis of short RNA molecules used as primers for DNA polymerase during DNA replication.</text>
</comment>
<dbReference type="EMBL" id="JARYZI010000005">
    <property type="protein sequence ID" value="MDH8678421.1"/>
    <property type="molecule type" value="Genomic_DNA"/>
</dbReference>
<dbReference type="NCBIfam" id="TIGR01391">
    <property type="entry name" value="dnaG"/>
    <property type="match status" value="1"/>
</dbReference>
<keyword evidence="8 12" id="KW-0862">Zinc</keyword>
<dbReference type="InterPro" id="IPR050219">
    <property type="entry name" value="DnaG_primase"/>
</dbReference>
<dbReference type="Gene3D" id="3.90.980.10">
    <property type="entry name" value="DNA primase, catalytic core, N-terminal domain"/>
    <property type="match status" value="1"/>
</dbReference>
<protein>
    <recommendedName>
        <fullName evidence="12 13">DNA primase</fullName>
        <ecNumber evidence="12">2.7.7.101</ecNumber>
    </recommendedName>
</protein>
<evidence type="ECO:0000256" key="11">
    <source>
        <dbReference type="ARBA" id="ARBA00023163"/>
    </source>
</evidence>
<dbReference type="HAMAP" id="MF_00974">
    <property type="entry name" value="DNA_primase_DnaG"/>
    <property type="match status" value="1"/>
</dbReference>
<keyword evidence="11 12" id="KW-0804">Transcription</keyword>
<evidence type="ECO:0000256" key="12">
    <source>
        <dbReference type="HAMAP-Rule" id="MF_00974"/>
    </source>
</evidence>
<dbReference type="CDD" id="cd03364">
    <property type="entry name" value="TOPRIM_DnaG_primases"/>
    <property type="match status" value="1"/>
</dbReference>
<dbReference type="InterPro" id="IPR006295">
    <property type="entry name" value="DNA_primase_DnaG"/>
</dbReference>
<dbReference type="Gene3D" id="3.90.580.10">
    <property type="entry name" value="Zinc finger, CHC2-type domain"/>
    <property type="match status" value="1"/>
</dbReference>
<comment type="cofactor">
    <cofactor evidence="12 13">
        <name>Zn(2+)</name>
        <dbReference type="ChEBI" id="CHEBI:29105"/>
    </cofactor>
    <text evidence="12 13">Binds 1 zinc ion per monomer.</text>
</comment>
<feature type="domain" description="Toprim" evidence="14">
    <location>
        <begin position="256"/>
        <end position="337"/>
    </location>
</feature>
<comment type="similarity">
    <text evidence="12 13">Belongs to the DnaG primase family.</text>
</comment>
<evidence type="ECO:0000256" key="8">
    <source>
        <dbReference type="ARBA" id="ARBA00022833"/>
    </source>
</evidence>
<dbReference type="Pfam" id="PF13155">
    <property type="entry name" value="Toprim_2"/>
    <property type="match status" value="1"/>
</dbReference>
<keyword evidence="1 12" id="KW-0240">DNA-directed RNA polymerase</keyword>
<dbReference type="InterPro" id="IPR013264">
    <property type="entry name" value="DNAG_N"/>
</dbReference>
<dbReference type="SUPFAM" id="SSF57783">
    <property type="entry name" value="Zinc beta-ribbon"/>
    <property type="match status" value="1"/>
</dbReference>
<gene>
    <name evidence="12 15" type="primary">dnaG</name>
    <name evidence="15" type="ORF">QE109_09705</name>
</gene>
<evidence type="ECO:0000256" key="4">
    <source>
        <dbReference type="ARBA" id="ARBA00022695"/>
    </source>
</evidence>
<evidence type="ECO:0000256" key="2">
    <source>
        <dbReference type="ARBA" id="ARBA00022515"/>
    </source>
</evidence>
<accession>A0ABT6NDD1</accession>
<evidence type="ECO:0000256" key="6">
    <source>
        <dbReference type="ARBA" id="ARBA00022723"/>
    </source>
</evidence>
<reference evidence="15 16" key="1">
    <citation type="submission" date="2023-04" db="EMBL/GenBank/DDBJ databases">
        <title>Fusibacter bizertensis strain WBS, isolated from littoral bottom sediments of the Arctic seas - biochemical and genomic analysis.</title>
        <authorList>
            <person name="Brioukhanov A.L."/>
        </authorList>
    </citation>
    <scope>NUCLEOTIDE SEQUENCE [LARGE SCALE GENOMIC DNA]</scope>
    <source>
        <strain evidence="15 16">WBS</strain>
    </source>
</reference>
<keyword evidence="3 12" id="KW-0808">Transferase</keyword>
<dbReference type="InterPro" id="IPR019475">
    <property type="entry name" value="DNA_primase_DnaB-bd"/>
</dbReference>
<dbReference type="Pfam" id="PF01807">
    <property type="entry name" value="Zn_ribbon_DnaG"/>
    <property type="match status" value="1"/>
</dbReference>
<evidence type="ECO:0000256" key="1">
    <source>
        <dbReference type="ARBA" id="ARBA00022478"/>
    </source>
</evidence>
<dbReference type="SMART" id="SM00400">
    <property type="entry name" value="ZnF_CHCC"/>
    <property type="match status" value="1"/>
</dbReference>
<comment type="domain">
    <text evidence="12">Contains an N-terminal zinc-binding domain, a central core domain that contains the primase activity, and a C-terminal DnaB-binding domain.</text>
</comment>
<dbReference type="InterPro" id="IPR036977">
    <property type="entry name" value="DNA_primase_Znf_CHC2"/>
</dbReference>
<dbReference type="InterPro" id="IPR037068">
    <property type="entry name" value="DNA_primase_core_N_sf"/>
</dbReference>
<dbReference type="PIRSF" id="PIRSF002811">
    <property type="entry name" value="DnaG"/>
    <property type="match status" value="1"/>
</dbReference>
<comment type="subunit">
    <text evidence="12">Monomer. Interacts with DnaB.</text>
</comment>
<dbReference type="RefSeq" id="WP_281094261.1">
    <property type="nucleotide sequence ID" value="NZ_JARYZI010000005.1"/>
</dbReference>
<sequence length="597" mass="68641">MSIRNEGNIFDYILDNVNIIDVISNYITVERSGKNYKALCPFHNEKTASFIISEEKQLFHCFGCGAAGNAIGFITQYENLDSIDAVEFLADKYHVDISQFSKGANQKNTSQHAKYYDILRDAAVFYYKNLRVHPEAMLYLEKRGIHMDVVKQFGLGFSNDAWAELLKSMSQKYSTKDLESVGLIIANKDNTSYYDRFRNRIIFPIINPKGKVIGFGGRVMDDSLPKYLNSPETEVFNKSQTLYGLNLAKSKLSDKKQLIIAEGYMDVIALHTYGFTNAVATLGTALTADHGRLMRRYADEVIICYDSDFAGQKATLRSLDVLRGLIDKVKIIVLGENLDPDEYLKKYGSDKFREKIDNAITATEYRINHLMQAYNLNNDQEKIEFLSKAVLIIGELSNAFEKNLFIDNLSNQLQVSRELIAQEVFKENYNANSQYGFHTKIKQQDTVVKLSSDRKRYLERQLVTYYIHKFDTLDETQKLLISQFNYTTELQEIIDYIISYYNQHQTFNMQHIIENADLSISTGLVEIIHGHLDHIADIDIDHVIHNLMLLNIDEEIEALKLLLKGAEVKSDLQHQIKNKIIEKQAITLKIRNHKFKN</sequence>
<dbReference type="Pfam" id="PF08275">
    <property type="entry name" value="DNAG_N"/>
    <property type="match status" value="1"/>
</dbReference>
<dbReference type="InterPro" id="IPR034151">
    <property type="entry name" value="TOPRIM_DnaG_bac"/>
</dbReference>
<dbReference type="SMART" id="SM00493">
    <property type="entry name" value="TOPRIM"/>
    <property type="match status" value="1"/>
</dbReference>
<dbReference type="PANTHER" id="PTHR30313:SF2">
    <property type="entry name" value="DNA PRIMASE"/>
    <property type="match status" value="1"/>
</dbReference>
<proteinExistence type="inferred from homology"/>
<organism evidence="15 16">
    <name type="scientific">Fusibacter bizertensis</name>
    <dbReference type="NCBI Taxonomy" id="1488331"/>
    <lineage>
        <taxon>Bacteria</taxon>
        <taxon>Bacillati</taxon>
        <taxon>Bacillota</taxon>
        <taxon>Clostridia</taxon>
        <taxon>Eubacteriales</taxon>
        <taxon>Eubacteriales Family XII. Incertae Sedis</taxon>
        <taxon>Fusibacter</taxon>
    </lineage>
</organism>
<keyword evidence="5 12" id="KW-0235">DNA replication</keyword>
<dbReference type="SUPFAM" id="SSF56731">
    <property type="entry name" value="DNA primase core"/>
    <property type="match status" value="1"/>
</dbReference>
<keyword evidence="6 12" id="KW-0479">Metal-binding</keyword>
<dbReference type="InterPro" id="IPR006171">
    <property type="entry name" value="TOPRIM_dom"/>
</dbReference>
<keyword evidence="2 12" id="KW-0639">Primosome</keyword>
<dbReference type="InterPro" id="IPR002694">
    <property type="entry name" value="Znf_CHC2"/>
</dbReference>
<dbReference type="PANTHER" id="PTHR30313">
    <property type="entry name" value="DNA PRIMASE"/>
    <property type="match status" value="1"/>
</dbReference>
<feature type="zinc finger region" description="CHC2-type" evidence="12">
    <location>
        <begin position="40"/>
        <end position="64"/>
    </location>
</feature>
<evidence type="ECO:0000259" key="14">
    <source>
        <dbReference type="PROSITE" id="PS50880"/>
    </source>
</evidence>
<evidence type="ECO:0000256" key="10">
    <source>
        <dbReference type="ARBA" id="ARBA00023125"/>
    </source>
</evidence>
<comment type="catalytic activity">
    <reaction evidence="12">
        <text>ssDNA + n NTP = ssDNA/pppN(pN)n-1 hybrid + (n-1) diphosphate.</text>
        <dbReference type="EC" id="2.7.7.101"/>
    </reaction>
</comment>
<keyword evidence="10 12" id="KW-0238">DNA-binding</keyword>
<evidence type="ECO:0000313" key="16">
    <source>
        <dbReference type="Proteomes" id="UP001158045"/>
    </source>
</evidence>
<name>A0ABT6NDD1_9FIRM</name>
<keyword evidence="16" id="KW-1185">Reference proteome</keyword>
<comment type="caution">
    <text evidence="15">The sequence shown here is derived from an EMBL/GenBank/DDBJ whole genome shotgun (WGS) entry which is preliminary data.</text>
</comment>
<dbReference type="PROSITE" id="PS50880">
    <property type="entry name" value="TOPRIM"/>
    <property type="match status" value="1"/>
</dbReference>
<keyword evidence="9" id="KW-0460">Magnesium</keyword>
<dbReference type="Pfam" id="PF10410">
    <property type="entry name" value="DnaB_bind"/>
    <property type="match status" value="1"/>
</dbReference>